<evidence type="ECO:0000256" key="10">
    <source>
        <dbReference type="RuleBase" id="RU361165"/>
    </source>
</evidence>
<dbReference type="Proteomes" id="UP000688137">
    <property type="component" value="Unassembled WGS sequence"/>
</dbReference>
<organism evidence="12 13">
    <name type="scientific">Paramecium primaurelia</name>
    <dbReference type="NCBI Taxonomy" id="5886"/>
    <lineage>
        <taxon>Eukaryota</taxon>
        <taxon>Sar</taxon>
        <taxon>Alveolata</taxon>
        <taxon>Ciliophora</taxon>
        <taxon>Intramacronucleata</taxon>
        <taxon>Oligohymenophorea</taxon>
        <taxon>Peniculida</taxon>
        <taxon>Parameciidae</taxon>
        <taxon>Paramecium</taxon>
    </lineage>
</organism>
<dbReference type="PROSITE" id="PS00107">
    <property type="entry name" value="PROTEIN_KINASE_ATP"/>
    <property type="match status" value="1"/>
</dbReference>
<dbReference type="FunFam" id="3.30.200.20:FF:000046">
    <property type="entry name" value="Mitogen-activated protein kinase"/>
    <property type="match status" value="1"/>
</dbReference>
<evidence type="ECO:0000256" key="2">
    <source>
        <dbReference type="ARBA" id="ARBA00022679"/>
    </source>
</evidence>
<dbReference type="PANTHER" id="PTHR24055">
    <property type="entry name" value="MITOGEN-ACTIVATED PROTEIN KINASE"/>
    <property type="match status" value="1"/>
</dbReference>
<dbReference type="InterPro" id="IPR003527">
    <property type="entry name" value="MAP_kinase_CS"/>
</dbReference>
<dbReference type="FunFam" id="1.10.510.10:FF:000613">
    <property type="entry name" value="Mitogen-activated protein kinase"/>
    <property type="match status" value="1"/>
</dbReference>
<comment type="catalytic activity">
    <reaction evidence="7">
        <text>L-seryl-[protein] + ATP = O-phospho-L-seryl-[protein] + ADP + H(+)</text>
        <dbReference type="Rhea" id="RHEA:17989"/>
        <dbReference type="Rhea" id="RHEA-COMP:9863"/>
        <dbReference type="Rhea" id="RHEA-COMP:11604"/>
        <dbReference type="ChEBI" id="CHEBI:15378"/>
        <dbReference type="ChEBI" id="CHEBI:29999"/>
        <dbReference type="ChEBI" id="CHEBI:30616"/>
        <dbReference type="ChEBI" id="CHEBI:83421"/>
        <dbReference type="ChEBI" id="CHEBI:456216"/>
        <dbReference type="EC" id="2.7.11.1"/>
    </reaction>
</comment>
<sequence length="429" mass="49188">MQDAQKLQKLSQLPKNFSDWQVGDDYEIIKQIGSGSYGQVVEAMQKSTNKKVAIKRLTAIFDDEIDCKRILREICILRELKHQNLIQIIEILEPQDPKSFDTIYVVMEYAQSDLKKLFKSPIHLQFLHIQTIVYNICVGLKYLHSAKVLHRDLKPANVLLNEDCTVKICDFGLARSVQGIDATDQALEEELARQQEEPKKKDEKKGPRMLQKQNKLNAKAVKRELTGHVVTRWYRAPEVILLEKDYTAAIDVWSVGCIFAELLNMMKENAPTFLDRAPLFPGTSCFPLSPERSAIAKKGGFPYSNTDQLTVIFSVLGTPGEKDMDFVTDKKAIEYLKSFQKKPKVAFVEIFPGAPPEALDFLDKCLQFSPKIRITLDQAIEHPMLQKVRDKKKETTAPGPIYLDFEQEGDLQIPRLRELFLREISKYKR</sequence>
<dbReference type="SMART" id="SM00220">
    <property type="entry name" value="S_TKc"/>
    <property type="match status" value="1"/>
</dbReference>
<comment type="caution">
    <text evidence="12">The sequence shown here is derived from an EMBL/GenBank/DDBJ whole genome shotgun (WGS) entry which is preliminary data.</text>
</comment>
<dbReference type="InterPro" id="IPR050117">
    <property type="entry name" value="MAPK"/>
</dbReference>
<feature type="domain" description="Protein kinase" evidence="11">
    <location>
        <begin position="26"/>
        <end position="385"/>
    </location>
</feature>
<dbReference type="PROSITE" id="PS01351">
    <property type="entry name" value="MAPK"/>
    <property type="match status" value="1"/>
</dbReference>
<protein>
    <recommendedName>
        <fullName evidence="10">Mitogen-activated protein kinase</fullName>
        <ecNumber evidence="10">2.7.11.24</ecNumber>
    </recommendedName>
</protein>
<comment type="activity regulation">
    <text evidence="10">Activated by threonine and tyrosine phosphorylation.</text>
</comment>
<keyword evidence="4 10" id="KW-0418">Kinase</keyword>
<dbReference type="EMBL" id="CAJJDM010000009">
    <property type="protein sequence ID" value="CAD8047894.1"/>
    <property type="molecule type" value="Genomic_DNA"/>
</dbReference>
<name>A0A8S1JZ06_PARPR</name>
<keyword evidence="10" id="KW-0460">Magnesium</keyword>
<dbReference type="AlphaFoldDB" id="A0A8S1JZ06"/>
<dbReference type="CDD" id="cd07834">
    <property type="entry name" value="STKc_MAPK"/>
    <property type="match status" value="1"/>
</dbReference>
<evidence type="ECO:0000256" key="6">
    <source>
        <dbReference type="ARBA" id="ARBA00047899"/>
    </source>
</evidence>
<evidence type="ECO:0000256" key="1">
    <source>
        <dbReference type="ARBA" id="ARBA00022527"/>
    </source>
</evidence>
<keyword evidence="2 10" id="KW-0808">Transferase</keyword>
<dbReference type="InterPro" id="IPR017441">
    <property type="entry name" value="Protein_kinase_ATP_BS"/>
</dbReference>
<dbReference type="FunFam" id="1.10.510.10:FF:000405">
    <property type="entry name" value="Mitogen-activated protein kinase"/>
    <property type="match status" value="1"/>
</dbReference>
<accession>A0A8S1JZ06</accession>
<keyword evidence="5 8" id="KW-0067">ATP-binding</keyword>
<evidence type="ECO:0000256" key="9">
    <source>
        <dbReference type="RuleBase" id="RU000304"/>
    </source>
</evidence>
<dbReference type="PROSITE" id="PS00108">
    <property type="entry name" value="PROTEIN_KINASE_ST"/>
    <property type="match status" value="1"/>
</dbReference>
<evidence type="ECO:0000256" key="7">
    <source>
        <dbReference type="ARBA" id="ARBA00048679"/>
    </source>
</evidence>
<evidence type="ECO:0000313" key="13">
    <source>
        <dbReference type="Proteomes" id="UP000688137"/>
    </source>
</evidence>
<keyword evidence="1 9" id="KW-0723">Serine/threonine-protein kinase</keyword>
<evidence type="ECO:0000256" key="5">
    <source>
        <dbReference type="ARBA" id="ARBA00022840"/>
    </source>
</evidence>
<dbReference type="EC" id="2.7.11.24" evidence="10"/>
<comment type="catalytic activity">
    <reaction evidence="10">
        <text>L-threonyl-[protein] + ATP = O-phospho-L-threonyl-[protein] + ADP + H(+)</text>
        <dbReference type="Rhea" id="RHEA:46608"/>
        <dbReference type="Rhea" id="RHEA-COMP:11060"/>
        <dbReference type="Rhea" id="RHEA-COMP:11605"/>
        <dbReference type="ChEBI" id="CHEBI:15378"/>
        <dbReference type="ChEBI" id="CHEBI:30013"/>
        <dbReference type="ChEBI" id="CHEBI:30616"/>
        <dbReference type="ChEBI" id="CHEBI:61977"/>
        <dbReference type="ChEBI" id="CHEBI:456216"/>
        <dbReference type="EC" id="2.7.11.24"/>
    </reaction>
</comment>
<keyword evidence="13" id="KW-1185">Reference proteome</keyword>
<dbReference type="InterPro" id="IPR008271">
    <property type="entry name" value="Ser/Thr_kinase_AS"/>
</dbReference>
<evidence type="ECO:0000256" key="3">
    <source>
        <dbReference type="ARBA" id="ARBA00022741"/>
    </source>
</evidence>
<evidence type="ECO:0000256" key="8">
    <source>
        <dbReference type="PROSITE-ProRule" id="PRU10141"/>
    </source>
</evidence>
<feature type="binding site" evidence="8">
    <location>
        <position position="55"/>
    </location>
    <ligand>
        <name>ATP</name>
        <dbReference type="ChEBI" id="CHEBI:30616"/>
    </ligand>
</feature>
<dbReference type="GO" id="GO:0005524">
    <property type="term" value="F:ATP binding"/>
    <property type="evidence" value="ECO:0007669"/>
    <property type="project" value="UniProtKB-UniRule"/>
</dbReference>
<dbReference type="PROSITE" id="PS50011">
    <property type="entry name" value="PROTEIN_KINASE_DOM"/>
    <property type="match status" value="1"/>
</dbReference>
<comment type="cofactor">
    <cofactor evidence="10">
        <name>Mg(2+)</name>
        <dbReference type="ChEBI" id="CHEBI:18420"/>
    </cofactor>
</comment>
<gene>
    <name evidence="12" type="ORF">PPRIM_AZ9-3.1.T0120205</name>
</gene>
<comment type="similarity">
    <text evidence="10">Belongs to the protein kinase superfamily. Ser/Thr protein kinase family. MAP kinase subfamily.</text>
</comment>
<dbReference type="GO" id="GO:0004707">
    <property type="term" value="F:MAP kinase activity"/>
    <property type="evidence" value="ECO:0007669"/>
    <property type="project" value="UniProtKB-EC"/>
</dbReference>
<dbReference type="InterPro" id="IPR000719">
    <property type="entry name" value="Prot_kinase_dom"/>
</dbReference>
<evidence type="ECO:0000256" key="4">
    <source>
        <dbReference type="ARBA" id="ARBA00022777"/>
    </source>
</evidence>
<comment type="catalytic activity">
    <reaction evidence="6">
        <text>L-threonyl-[protein] + ATP = O-phospho-L-threonyl-[protein] + ADP + H(+)</text>
        <dbReference type="Rhea" id="RHEA:46608"/>
        <dbReference type="Rhea" id="RHEA-COMP:11060"/>
        <dbReference type="Rhea" id="RHEA-COMP:11605"/>
        <dbReference type="ChEBI" id="CHEBI:15378"/>
        <dbReference type="ChEBI" id="CHEBI:30013"/>
        <dbReference type="ChEBI" id="CHEBI:30616"/>
        <dbReference type="ChEBI" id="CHEBI:61977"/>
        <dbReference type="ChEBI" id="CHEBI:456216"/>
        <dbReference type="EC" id="2.7.11.1"/>
    </reaction>
</comment>
<evidence type="ECO:0000259" key="11">
    <source>
        <dbReference type="PROSITE" id="PS50011"/>
    </source>
</evidence>
<dbReference type="OMA" id="HINDPTN"/>
<keyword evidence="3 8" id="KW-0547">Nucleotide-binding</keyword>
<proteinExistence type="inferred from homology"/>
<evidence type="ECO:0000313" key="12">
    <source>
        <dbReference type="EMBL" id="CAD8047894.1"/>
    </source>
</evidence>
<dbReference type="Pfam" id="PF00069">
    <property type="entry name" value="Pkinase"/>
    <property type="match status" value="2"/>
</dbReference>
<reference evidence="12" key="1">
    <citation type="submission" date="2021-01" db="EMBL/GenBank/DDBJ databases">
        <authorList>
            <consortium name="Genoscope - CEA"/>
            <person name="William W."/>
        </authorList>
    </citation>
    <scope>NUCLEOTIDE SEQUENCE</scope>
</reference>